<dbReference type="InterPro" id="IPR029058">
    <property type="entry name" value="AB_hydrolase_fold"/>
</dbReference>
<dbReference type="OrthoDB" id="2418081at2759"/>
<dbReference type="GO" id="GO:0005737">
    <property type="term" value="C:cytoplasm"/>
    <property type="evidence" value="ECO:0007669"/>
    <property type="project" value="TreeGrafter"/>
</dbReference>
<accession>A0A8J6DZ69</accession>
<dbReference type="EMBL" id="JAHDYR010000066">
    <property type="protein sequence ID" value="KAG9390026.1"/>
    <property type="molecule type" value="Genomic_DNA"/>
</dbReference>
<comment type="caution">
    <text evidence="3">The sequence shown here is derived from an EMBL/GenBank/DDBJ whole genome shotgun (WGS) entry which is preliminary data.</text>
</comment>
<dbReference type="PANTHER" id="PTHR10655">
    <property type="entry name" value="LYSOPHOSPHOLIPASE-RELATED"/>
    <property type="match status" value="1"/>
</dbReference>
<gene>
    <name evidence="3" type="ORF">J8273_8063</name>
</gene>
<dbReference type="Gene3D" id="3.40.50.1820">
    <property type="entry name" value="alpha/beta hydrolase"/>
    <property type="match status" value="1"/>
</dbReference>
<evidence type="ECO:0000313" key="3">
    <source>
        <dbReference type="EMBL" id="KAG9390026.1"/>
    </source>
</evidence>
<dbReference type="SUPFAM" id="SSF53474">
    <property type="entry name" value="alpha/beta-Hydrolases"/>
    <property type="match status" value="1"/>
</dbReference>
<feature type="domain" description="Phospholipase/carboxylesterase/thioesterase" evidence="2">
    <location>
        <begin position="53"/>
        <end position="191"/>
    </location>
</feature>
<comment type="similarity">
    <text evidence="1">Belongs to the AB hydrolase superfamily. AB hydrolase 2 family.</text>
</comment>
<reference evidence="3" key="1">
    <citation type="submission" date="2021-05" db="EMBL/GenBank/DDBJ databases">
        <title>A free-living protist that lacks canonical eukaryotic 1 DNA replication and segregation systems.</title>
        <authorList>
            <person name="Salas-Leiva D.E."/>
            <person name="Tromer E.C."/>
            <person name="Curtis B.A."/>
            <person name="Jerlstrom-Hultqvist J."/>
            <person name="Kolisko M."/>
            <person name="Yi Z."/>
            <person name="Salas-Leiva J.S."/>
            <person name="Gallot-Lavallee L."/>
            <person name="Kops G.J.P.L."/>
            <person name="Archibald J.M."/>
            <person name="Simpson A.G.B."/>
            <person name="Roger A.J."/>
        </authorList>
    </citation>
    <scope>NUCLEOTIDE SEQUENCE</scope>
    <source>
        <strain evidence="3">BICM</strain>
    </source>
</reference>
<dbReference type="GO" id="GO:0052689">
    <property type="term" value="F:carboxylic ester hydrolase activity"/>
    <property type="evidence" value="ECO:0007669"/>
    <property type="project" value="TreeGrafter"/>
</dbReference>
<proteinExistence type="inferred from homology"/>
<sequence>MDVVTFGSDISFLDEPGIVPRQEELAKLYREHISGTSDKLESIYLPPQNGESPKILLALFHGYSGSVLSFWNNAIDFAEKLPEAGIIIMNGAEAFEDNPEFPAEGRPDSRQWFSFLPSFSLPEAHERLASVVPKVHEYLDSKLQQFGLGPEKLALCGFSQGCMMATFTALTRRYGACVGVSGGVALDIRGPRIAKDIPHFDPVGFMARWASDTLPTVVATDSKYTPVMLMHGGQDPIVNPAVLPKSVKALACLGVAVESRVFADEGHHFNIDMKTAAADFIRRTFKI</sequence>
<keyword evidence="4" id="KW-1185">Reference proteome</keyword>
<dbReference type="GO" id="GO:0008474">
    <property type="term" value="F:palmitoyl-(protein) hydrolase activity"/>
    <property type="evidence" value="ECO:0007669"/>
    <property type="project" value="TreeGrafter"/>
</dbReference>
<evidence type="ECO:0000256" key="1">
    <source>
        <dbReference type="ARBA" id="ARBA00006499"/>
    </source>
</evidence>
<organism evidence="3 4">
    <name type="scientific">Carpediemonas membranifera</name>
    <dbReference type="NCBI Taxonomy" id="201153"/>
    <lineage>
        <taxon>Eukaryota</taxon>
        <taxon>Metamonada</taxon>
        <taxon>Carpediemonas-like organisms</taxon>
        <taxon>Carpediemonas</taxon>
    </lineage>
</organism>
<dbReference type="Pfam" id="PF02230">
    <property type="entry name" value="Abhydrolase_2"/>
    <property type="match status" value="1"/>
</dbReference>
<evidence type="ECO:0000313" key="4">
    <source>
        <dbReference type="Proteomes" id="UP000717585"/>
    </source>
</evidence>
<dbReference type="Proteomes" id="UP000717585">
    <property type="component" value="Unassembled WGS sequence"/>
</dbReference>
<dbReference type="AlphaFoldDB" id="A0A8J6DZ69"/>
<dbReference type="InterPro" id="IPR003140">
    <property type="entry name" value="PLipase/COase/thioEstase"/>
</dbReference>
<dbReference type="PANTHER" id="PTHR10655:SF67">
    <property type="entry name" value="PHOSPHOLIPASE_CARBOXYLESTERASE SUPERFAMILY (AFU_ORTHOLOGUE AFUA_5G09340)"/>
    <property type="match status" value="1"/>
</dbReference>
<protein>
    <submittedName>
        <fullName evidence="3">Phospholipase/Carboxylesterase</fullName>
    </submittedName>
</protein>
<dbReference type="InterPro" id="IPR050565">
    <property type="entry name" value="LYPA1-2/EST-like"/>
</dbReference>
<name>A0A8J6DZ69_9EUKA</name>
<evidence type="ECO:0000259" key="2">
    <source>
        <dbReference type="Pfam" id="PF02230"/>
    </source>
</evidence>